<gene>
    <name evidence="1" type="ORF">HK100_003433</name>
</gene>
<evidence type="ECO:0008006" key="3">
    <source>
        <dbReference type="Google" id="ProtNLM"/>
    </source>
</evidence>
<evidence type="ECO:0000313" key="2">
    <source>
        <dbReference type="Proteomes" id="UP001211907"/>
    </source>
</evidence>
<name>A0AAD5XD79_9FUNG</name>
<dbReference type="AlphaFoldDB" id="A0AAD5XD79"/>
<reference evidence="1" key="1">
    <citation type="submission" date="2020-05" db="EMBL/GenBank/DDBJ databases">
        <title>Phylogenomic resolution of chytrid fungi.</title>
        <authorList>
            <person name="Stajich J.E."/>
            <person name="Amses K."/>
            <person name="Simmons R."/>
            <person name="Seto K."/>
            <person name="Myers J."/>
            <person name="Bonds A."/>
            <person name="Quandt C.A."/>
            <person name="Barry K."/>
            <person name="Liu P."/>
            <person name="Grigoriev I."/>
            <person name="Longcore J.E."/>
            <person name="James T.Y."/>
        </authorList>
    </citation>
    <scope>NUCLEOTIDE SEQUENCE</scope>
    <source>
        <strain evidence="1">JEL0513</strain>
    </source>
</reference>
<feature type="non-terminal residue" evidence="1">
    <location>
        <position position="1"/>
    </location>
</feature>
<dbReference type="Gene3D" id="3.40.50.150">
    <property type="entry name" value="Vaccinia Virus protein VP39"/>
    <property type="match status" value="1"/>
</dbReference>
<dbReference type="EMBL" id="JADGJH010001859">
    <property type="protein sequence ID" value="KAJ3108405.1"/>
    <property type="molecule type" value="Genomic_DNA"/>
</dbReference>
<comment type="caution">
    <text evidence="1">The sequence shown here is derived from an EMBL/GenBank/DDBJ whole genome shotgun (WGS) entry which is preliminary data.</text>
</comment>
<evidence type="ECO:0000313" key="1">
    <source>
        <dbReference type="EMBL" id="KAJ3108405.1"/>
    </source>
</evidence>
<dbReference type="InterPro" id="IPR029063">
    <property type="entry name" value="SAM-dependent_MTases_sf"/>
</dbReference>
<protein>
    <recommendedName>
        <fullName evidence="3">Methyltransferase domain-containing protein</fullName>
    </recommendedName>
</protein>
<accession>A0AAD5XD79</accession>
<keyword evidence="2" id="KW-1185">Reference proteome</keyword>
<sequence length="195" mass="21767">MGTLQSKMIKMKLIEDPQTSPASASITPASVNELPKLSINSDNLNTPTSSALSPKSQILESKKYELMATQVNTLVAKTWNPNDPSALRTEMREYHSLTNSDYMLPSDDAEQDRLEMQHFIYRAAFQGDIFCPTVKDLAKSPGYKILDVGCAKGFWLKCVKKEYPSAEFHGVDILDQFSETEGINLKFGNVLEKLP</sequence>
<organism evidence="1 2">
    <name type="scientific">Physocladia obscura</name>
    <dbReference type="NCBI Taxonomy" id="109957"/>
    <lineage>
        <taxon>Eukaryota</taxon>
        <taxon>Fungi</taxon>
        <taxon>Fungi incertae sedis</taxon>
        <taxon>Chytridiomycota</taxon>
        <taxon>Chytridiomycota incertae sedis</taxon>
        <taxon>Chytridiomycetes</taxon>
        <taxon>Chytridiales</taxon>
        <taxon>Chytriomycetaceae</taxon>
        <taxon>Physocladia</taxon>
    </lineage>
</organism>
<dbReference type="SUPFAM" id="SSF53335">
    <property type="entry name" value="S-adenosyl-L-methionine-dependent methyltransferases"/>
    <property type="match status" value="1"/>
</dbReference>
<dbReference type="Proteomes" id="UP001211907">
    <property type="component" value="Unassembled WGS sequence"/>
</dbReference>
<proteinExistence type="predicted"/>